<dbReference type="Pfam" id="PF04548">
    <property type="entry name" value="AIG1"/>
    <property type="match status" value="1"/>
</dbReference>
<keyword evidence="2" id="KW-0342">GTP-binding</keyword>
<reference evidence="4" key="1">
    <citation type="submission" date="2023-07" db="EMBL/GenBank/DDBJ databases">
        <title>A chromosome-level genome assembly of Lolium multiflorum.</title>
        <authorList>
            <person name="Chen Y."/>
            <person name="Copetti D."/>
            <person name="Kolliker R."/>
            <person name="Studer B."/>
        </authorList>
    </citation>
    <scope>NUCLEOTIDE SEQUENCE</scope>
    <source>
        <strain evidence="4">02402/16</strain>
        <tissue evidence="4">Leaf</tissue>
    </source>
</reference>
<feature type="domain" description="AIG1-type G" evidence="3">
    <location>
        <begin position="50"/>
        <end position="133"/>
    </location>
</feature>
<dbReference type="AlphaFoldDB" id="A0AAD8TIQ3"/>
<proteinExistence type="predicted"/>
<dbReference type="InterPro" id="IPR006703">
    <property type="entry name" value="G_AIG1"/>
</dbReference>
<keyword evidence="1" id="KW-0547">Nucleotide-binding</keyword>
<accession>A0AAD8TIQ3</accession>
<evidence type="ECO:0000256" key="2">
    <source>
        <dbReference type="ARBA" id="ARBA00023134"/>
    </source>
</evidence>
<evidence type="ECO:0000313" key="4">
    <source>
        <dbReference type="EMBL" id="KAK1683301.1"/>
    </source>
</evidence>
<dbReference type="InterPro" id="IPR027417">
    <property type="entry name" value="P-loop_NTPase"/>
</dbReference>
<dbReference type="InterPro" id="IPR045058">
    <property type="entry name" value="GIMA/IAN/Toc"/>
</dbReference>
<dbReference type="GO" id="GO:0005525">
    <property type="term" value="F:GTP binding"/>
    <property type="evidence" value="ECO:0007669"/>
    <property type="project" value="UniProtKB-KW"/>
</dbReference>
<gene>
    <name evidence="4" type="ORF">QYE76_044149</name>
</gene>
<dbReference type="EMBL" id="JAUUTY010000002">
    <property type="protein sequence ID" value="KAK1683301.1"/>
    <property type="molecule type" value="Genomic_DNA"/>
</dbReference>
<evidence type="ECO:0000313" key="5">
    <source>
        <dbReference type="Proteomes" id="UP001231189"/>
    </source>
</evidence>
<protein>
    <recommendedName>
        <fullName evidence="3">AIG1-type G domain-containing protein</fullName>
    </recommendedName>
</protein>
<sequence length="170" mass="18323">MVDRAGFVEALVQRRGSRAIPLIDFIMGGGGNDGDGDWAVLPCPPLAEVTLALVGKIGTGKSATANCIIGKEAFASERSYVSVTETCQKSSTTFQDGCVTRTVNVIDTPDARKEIVKCIEMSKHGIHAMLMEVPDRHDEVSVDGYSAEMINDRLTQTTKTDFDGKYSTCN</sequence>
<dbReference type="SUPFAM" id="SSF52540">
    <property type="entry name" value="P-loop containing nucleoside triphosphate hydrolases"/>
    <property type="match status" value="1"/>
</dbReference>
<dbReference type="Gene3D" id="3.40.50.300">
    <property type="entry name" value="P-loop containing nucleotide triphosphate hydrolases"/>
    <property type="match status" value="1"/>
</dbReference>
<organism evidence="4 5">
    <name type="scientific">Lolium multiflorum</name>
    <name type="common">Italian ryegrass</name>
    <name type="synonym">Lolium perenne subsp. multiflorum</name>
    <dbReference type="NCBI Taxonomy" id="4521"/>
    <lineage>
        <taxon>Eukaryota</taxon>
        <taxon>Viridiplantae</taxon>
        <taxon>Streptophyta</taxon>
        <taxon>Embryophyta</taxon>
        <taxon>Tracheophyta</taxon>
        <taxon>Spermatophyta</taxon>
        <taxon>Magnoliopsida</taxon>
        <taxon>Liliopsida</taxon>
        <taxon>Poales</taxon>
        <taxon>Poaceae</taxon>
        <taxon>BOP clade</taxon>
        <taxon>Pooideae</taxon>
        <taxon>Poodae</taxon>
        <taxon>Poeae</taxon>
        <taxon>Poeae Chloroplast Group 2 (Poeae type)</taxon>
        <taxon>Loliodinae</taxon>
        <taxon>Loliinae</taxon>
        <taxon>Lolium</taxon>
    </lineage>
</organism>
<name>A0AAD8TIQ3_LOLMU</name>
<evidence type="ECO:0000256" key="1">
    <source>
        <dbReference type="ARBA" id="ARBA00022741"/>
    </source>
</evidence>
<comment type="caution">
    <text evidence="4">The sequence shown here is derived from an EMBL/GenBank/DDBJ whole genome shotgun (WGS) entry which is preliminary data.</text>
</comment>
<dbReference type="Proteomes" id="UP001231189">
    <property type="component" value="Unassembled WGS sequence"/>
</dbReference>
<evidence type="ECO:0000259" key="3">
    <source>
        <dbReference type="Pfam" id="PF04548"/>
    </source>
</evidence>
<dbReference type="PANTHER" id="PTHR10903:SF185">
    <property type="entry name" value="AIG1-TYPE G DOMAIN-CONTAINING PROTEIN"/>
    <property type="match status" value="1"/>
</dbReference>
<keyword evidence="5" id="KW-1185">Reference proteome</keyword>
<dbReference type="PANTHER" id="PTHR10903">
    <property type="entry name" value="GTPASE, IMAP FAMILY MEMBER-RELATED"/>
    <property type="match status" value="1"/>
</dbReference>